<evidence type="ECO:0000313" key="1">
    <source>
        <dbReference type="Proteomes" id="UP000887561"/>
    </source>
</evidence>
<dbReference type="Proteomes" id="UP000887561">
    <property type="component" value="Unplaced"/>
</dbReference>
<name>A0A915LJX3_MELJA</name>
<proteinExistence type="predicted"/>
<protein>
    <submittedName>
        <fullName evidence="2">Uncharacterized protein</fullName>
    </submittedName>
</protein>
<accession>A0A915LJX3</accession>
<organism evidence="1 2">
    <name type="scientific">Meloidogyne javanica</name>
    <name type="common">Root-knot nematode worm</name>
    <dbReference type="NCBI Taxonomy" id="6303"/>
    <lineage>
        <taxon>Eukaryota</taxon>
        <taxon>Metazoa</taxon>
        <taxon>Ecdysozoa</taxon>
        <taxon>Nematoda</taxon>
        <taxon>Chromadorea</taxon>
        <taxon>Rhabditida</taxon>
        <taxon>Tylenchina</taxon>
        <taxon>Tylenchomorpha</taxon>
        <taxon>Tylenchoidea</taxon>
        <taxon>Meloidogynidae</taxon>
        <taxon>Meloidogyninae</taxon>
        <taxon>Meloidogyne</taxon>
        <taxon>Meloidogyne incognita group</taxon>
    </lineage>
</organism>
<keyword evidence="1" id="KW-1185">Reference proteome</keyword>
<sequence>MFPEKRSLCWSNCEIIVEVEEVEKERSCGGRVVSWLFCCNSLVVANVFKSAKEAEKDGYDVCEESEERSVVVEEKKLGEKEVCEG</sequence>
<evidence type="ECO:0000313" key="2">
    <source>
        <dbReference type="WBParaSite" id="scaffold12064_cov353.g16054"/>
    </source>
</evidence>
<reference evidence="2" key="1">
    <citation type="submission" date="2022-11" db="UniProtKB">
        <authorList>
            <consortium name="WormBaseParasite"/>
        </authorList>
    </citation>
    <scope>IDENTIFICATION</scope>
</reference>
<dbReference type="AlphaFoldDB" id="A0A915LJX3"/>
<dbReference type="WBParaSite" id="scaffold12064_cov353.g16054">
    <property type="protein sequence ID" value="scaffold12064_cov353.g16054"/>
    <property type="gene ID" value="scaffold12064_cov353.g16054"/>
</dbReference>